<keyword evidence="10" id="KW-0963">Cytoplasm</keyword>
<dbReference type="GO" id="GO:0036503">
    <property type="term" value="P:ERAD pathway"/>
    <property type="evidence" value="ECO:0007669"/>
    <property type="project" value="UniProtKB-UniRule"/>
</dbReference>
<protein>
    <recommendedName>
        <fullName evidence="10">Ubiquitin thioesterase OTU</fullName>
        <ecNumber evidence="10">3.4.19.12</ecNumber>
    </recommendedName>
</protein>
<organism evidence="13 14">
    <name type="scientific">Megalops atlanticus</name>
    <name type="common">Tarpon</name>
    <name type="synonym">Clupea gigantea</name>
    <dbReference type="NCBI Taxonomy" id="7932"/>
    <lineage>
        <taxon>Eukaryota</taxon>
        <taxon>Metazoa</taxon>
        <taxon>Chordata</taxon>
        <taxon>Craniata</taxon>
        <taxon>Vertebrata</taxon>
        <taxon>Euteleostomi</taxon>
        <taxon>Actinopterygii</taxon>
        <taxon>Neopterygii</taxon>
        <taxon>Teleostei</taxon>
        <taxon>Elopiformes</taxon>
        <taxon>Megalopidae</taxon>
        <taxon>Megalops</taxon>
    </lineage>
</organism>
<evidence type="ECO:0000256" key="9">
    <source>
        <dbReference type="ARBA" id="ARBA00023230"/>
    </source>
</evidence>
<feature type="domain" description="OTU" evidence="12">
    <location>
        <begin position="104"/>
        <end position="205"/>
    </location>
</feature>
<dbReference type="Gene3D" id="3.10.20.90">
    <property type="entry name" value="Phosphatidylinositol 3-kinase Catalytic Subunit, Chain A, domain 1"/>
    <property type="match status" value="1"/>
</dbReference>
<keyword evidence="3" id="KW-0479">Metal-binding</keyword>
<dbReference type="OrthoDB" id="65596at2759"/>
<dbReference type="GO" id="GO:0005634">
    <property type="term" value="C:nucleus"/>
    <property type="evidence" value="ECO:0007669"/>
    <property type="project" value="TreeGrafter"/>
</dbReference>
<dbReference type="InterPro" id="IPR048857">
    <property type="entry name" value="OTU1_Ubl"/>
</dbReference>
<dbReference type="EC" id="3.4.19.12" evidence="10"/>
<dbReference type="InterPro" id="IPR013087">
    <property type="entry name" value="Znf_C2H2_type"/>
</dbReference>
<evidence type="ECO:0000256" key="4">
    <source>
        <dbReference type="ARBA" id="ARBA00022771"/>
    </source>
</evidence>
<evidence type="ECO:0000256" key="2">
    <source>
        <dbReference type="ARBA" id="ARBA00022670"/>
    </source>
</evidence>
<dbReference type="InterPro" id="IPR038765">
    <property type="entry name" value="Papain-like_cys_pep_sf"/>
</dbReference>
<evidence type="ECO:0000256" key="5">
    <source>
        <dbReference type="ARBA" id="ARBA00022786"/>
    </source>
</evidence>
<comment type="caution">
    <text evidence="13">The sequence shown here is derived from an EMBL/GenBank/DDBJ whole genome shotgun (WGS) entry which is preliminary data.</text>
</comment>
<dbReference type="InterPro" id="IPR000626">
    <property type="entry name" value="Ubiquitin-like_dom"/>
</dbReference>
<dbReference type="CDD" id="cd17059">
    <property type="entry name" value="Ubl_OTU1"/>
    <property type="match status" value="1"/>
</dbReference>
<keyword evidence="8" id="KW-0862">Zinc</keyword>
<evidence type="ECO:0000313" key="13">
    <source>
        <dbReference type="EMBL" id="KAG7478467.1"/>
    </source>
</evidence>
<evidence type="ECO:0000259" key="11">
    <source>
        <dbReference type="PROSITE" id="PS50053"/>
    </source>
</evidence>
<gene>
    <name evidence="13" type="ORF">MATL_G00080980</name>
</gene>
<dbReference type="Gene3D" id="3.90.70.80">
    <property type="match status" value="2"/>
</dbReference>
<dbReference type="GO" id="GO:0030968">
    <property type="term" value="P:endoplasmic reticulum unfolded protein response"/>
    <property type="evidence" value="ECO:0007669"/>
    <property type="project" value="TreeGrafter"/>
</dbReference>
<dbReference type="PROSITE" id="PS00028">
    <property type="entry name" value="ZINC_FINGER_C2H2_1"/>
    <property type="match status" value="1"/>
</dbReference>
<name>A0A9D3Q600_MEGAT</name>
<keyword evidence="14" id="KW-1185">Reference proteome</keyword>
<dbReference type="SUPFAM" id="SSF54236">
    <property type="entry name" value="Ubiquitin-like"/>
    <property type="match status" value="1"/>
</dbReference>
<dbReference type="GO" id="GO:0016579">
    <property type="term" value="P:protein deubiquitination"/>
    <property type="evidence" value="ECO:0007669"/>
    <property type="project" value="TreeGrafter"/>
</dbReference>
<evidence type="ECO:0000256" key="1">
    <source>
        <dbReference type="ARBA" id="ARBA00000707"/>
    </source>
</evidence>
<keyword evidence="9" id="KW-0834">Unfolded protein response</keyword>
<comment type="subcellular location">
    <subcellularLocation>
        <location evidence="10">Cytoplasm</location>
    </subcellularLocation>
</comment>
<sequence>MLRLRCKAKNGTHLLQGLTQQSCVQELKDRIEQLTGIPCQLQKIMVGFPPSSLDLRDSAALLRDCPVKSGDTLIVEEENTLMPQGRVETTGPRPGPRPGPLPVLVRRTVPADNSCLFTSVSYAVECGVYDPSRAPELRELVAQAVASDPATFSEAVLGRPNAEYCAWIRRADAWGGAIELSILCRLFRRVLLIYDGVHYEPLQREAPGSAAPPQTVFPAADAAVLAQALQLADEARRGRSFTDLQRLTLRCTVCRAGLAGQQQARQHAKDTGHTSFREA</sequence>
<proteinExistence type="predicted"/>
<comment type="function">
    <text evidence="10">Hydrolase that can remove conjugated ubiquitin from proteins and participates in endoplasmic reticulum-associated degradation (ERAD) for misfolded lumenal proteins. May act by triming the ubiquitin chain on the associated substrate to facilitate their threading through the VCP/p97 pore. Cleaves both polyubiquitin and di-ubiquitin.</text>
</comment>
<dbReference type="Pfam" id="PF21403">
    <property type="entry name" value="OTU1_UBXL"/>
    <property type="match status" value="1"/>
</dbReference>
<dbReference type="InterPro" id="IPR057766">
    <property type="entry name" value="Znf-C2H2_OTU1-like_C"/>
</dbReference>
<dbReference type="CDD" id="cd22745">
    <property type="entry name" value="OTU_OTU1"/>
    <property type="match status" value="1"/>
</dbReference>
<dbReference type="FunFam" id="3.10.20.90:FF:000096">
    <property type="entry name" value="Ubiquitin thioesterase OTU1"/>
    <property type="match status" value="1"/>
</dbReference>
<dbReference type="InterPro" id="IPR029071">
    <property type="entry name" value="Ubiquitin-like_domsf"/>
</dbReference>
<dbReference type="PROSITE" id="PS50053">
    <property type="entry name" value="UBIQUITIN_2"/>
    <property type="match status" value="1"/>
</dbReference>
<evidence type="ECO:0000256" key="6">
    <source>
        <dbReference type="ARBA" id="ARBA00022801"/>
    </source>
</evidence>
<feature type="domain" description="Ubiquitin-like" evidence="11">
    <location>
        <begin position="2"/>
        <end position="75"/>
    </location>
</feature>
<keyword evidence="4" id="KW-0863">Zinc-finger</keyword>
<dbReference type="InterPro" id="IPR003323">
    <property type="entry name" value="OTU_dom"/>
</dbReference>
<dbReference type="GO" id="GO:0004843">
    <property type="term" value="F:cysteine-type deubiquitinase activity"/>
    <property type="evidence" value="ECO:0007669"/>
    <property type="project" value="UniProtKB-UniRule"/>
</dbReference>
<keyword evidence="2" id="KW-0645">Protease</keyword>
<evidence type="ECO:0000313" key="14">
    <source>
        <dbReference type="Proteomes" id="UP001046870"/>
    </source>
</evidence>
<accession>A0A9D3Q600</accession>
<dbReference type="GO" id="GO:0008270">
    <property type="term" value="F:zinc ion binding"/>
    <property type="evidence" value="ECO:0007669"/>
    <property type="project" value="UniProtKB-KW"/>
</dbReference>
<keyword evidence="7 10" id="KW-0788">Thiol protease</keyword>
<dbReference type="SUPFAM" id="SSF54001">
    <property type="entry name" value="Cysteine proteinases"/>
    <property type="match status" value="1"/>
</dbReference>
<dbReference type="PANTHER" id="PTHR13312">
    <property type="entry name" value="HIV-INDUCED PROTEIN-7-LIKE PROTEASE"/>
    <property type="match status" value="1"/>
</dbReference>
<dbReference type="Pfam" id="PF02338">
    <property type="entry name" value="OTU"/>
    <property type="match status" value="1"/>
</dbReference>
<keyword evidence="5 10" id="KW-0833">Ubl conjugation pathway</keyword>
<dbReference type="PANTHER" id="PTHR13312:SF0">
    <property type="entry name" value="UBIQUITIN THIOESTERASE OTU1"/>
    <property type="match status" value="1"/>
</dbReference>
<evidence type="ECO:0000259" key="12">
    <source>
        <dbReference type="PROSITE" id="PS50802"/>
    </source>
</evidence>
<dbReference type="PROSITE" id="PS50802">
    <property type="entry name" value="OTU"/>
    <property type="match status" value="1"/>
</dbReference>
<evidence type="ECO:0000256" key="10">
    <source>
        <dbReference type="RuleBase" id="RU367104"/>
    </source>
</evidence>
<keyword evidence="6 10" id="KW-0378">Hydrolase</keyword>
<evidence type="ECO:0000256" key="7">
    <source>
        <dbReference type="ARBA" id="ARBA00022807"/>
    </source>
</evidence>
<comment type="catalytic activity">
    <reaction evidence="1 10">
        <text>Thiol-dependent hydrolysis of ester, thioester, amide, peptide and isopeptide bonds formed by the C-terminal Gly of ubiquitin (a 76-residue protein attached to proteins as an intracellular targeting signal).</text>
        <dbReference type="EC" id="3.4.19.12"/>
    </reaction>
</comment>
<dbReference type="AlphaFoldDB" id="A0A9D3Q600"/>
<dbReference type="GO" id="GO:0005829">
    <property type="term" value="C:cytosol"/>
    <property type="evidence" value="ECO:0007669"/>
    <property type="project" value="TreeGrafter"/>
</dbReference>
<evidence type="ECO:0000256" key="3">
    <source>
        <dbReference type="ARBA" id="ARBA00022723"/>
    </source>
</evidence>
<dbReference type="Proteomes" id="UP001046870">
    <property type="component" value="Chromosome 5"/>
</dbReference>
<dbReference type="Pfam" id="PF24560">
    <property type="entry name" value="zf-C2H2_OTU1_C"/>
    <property type="match status" value="1"/>
</dbReference>
<dbReference type="EMBL" id="JAFDVH010000005">
    <property type="protein sequence ID" value="KAG7478467.1"/>
    <property type="molecule type" value="Genomic_DNA"/>
</dbReference>
<reference evidence="13" key="1">
    <citation type="submission" date="2021-01" db="EMBL/GenBank/DDBJ databases">
        <authorList>
            <person name="Zahm M."/>
            <person name="Roques C."/>
            <person name="Cabau C."/>
            <person name="Klopp C."/>
            <person name="Donnadieu C."/>
            <person name="Jouanno E."/>
            <person name="Lampietro C."/>
            <person name="Louis A."/>
            <person name="Herpin A."/>
            <person name="Echchiki A."/>
            <person name="Berthelot C."/>
            <person name="Parey E."/>
            <person name="Roest-Crollius H."/>
            <person name="Braasch I."/>
            <person name="Postlethwait J."/>
            <person name="Bobe J."/>
            <person name="Montfort J."/>
            <person name="Bouchez O."/>
            <person name="Begum T."/>
            <person name="Mejri S."/>
            <person name="Adams A."/>
            <person name="Chen W.-J."/>
            <person name="Guiguen Y."/>
        </authorList>
    </citation>
    <scope>NUCLEOTIDE SEQUENCE</scope>
    <source>
        <strain evidence="13">YG-15Mar2019-1</strain>
        <tissue evidence="13">Brain</tissue>
    </source>
</reference>
<evidence type="ECO:0000256" key="8">
    <source>
        <dbReference type="ARBA" id="ARBA00022833"/>
    </source>
</evidence>